<dbReference type="RefSeq" id="WP_126305803.1">
    <property type="nucleotide sequence ID" value="NZ_AP018449.1"/>
</dbReference>
<reference evidence="3 4" key="1">
    <citation type="journal article" date="2018" name="Int. J. Syst. Evol. Microbiol.">
        <title>Methylomusa anaerophila gen. nov., sp. nov., an anaerobic methanol-utilizing bacterium isolated from a microbial fuel cell.</title>
        <authorList>
            <person name="Amano N."/>
            <person name="Yamamuro A."/>
            <person name="Miyahara M."/>
            <person name="Kouzuma A."/>
            <person name="Abe T."/>
            <person name="Watanabe K."/>
        </authorList>
    </citation>
    <scope>NUCLEOTIDE SEQUENCE [LARGE SCALE GENOMIC DNA]</scope>
    <source>
        <strain evidence="3 4">MMFC1</strain>
    </source>
</reference>
<name>A0A348AEZ9_9FIRM</name>
<dbReference type="Pfam" id="PF02001">
    <property type="entry name" value="DUF134"/>
    <property type="match status" value="1"/>
</dbReference>
<dbReference type="EMBL" id="AP018449">
    <property type="protein sequence ID" value="BBB89647.1"/>
    <property type="molecule type" value="Genomic_DNA"/>
</dbReference>
<dbReference type="HAMAP" id="MF_00674">
    <property type="entry name" value="UPF0251"/>
    <property type="match status" value="1"/>
</dbReference>
<dbReference type="PANTHER" id="PTHR37478:SF2">
    <property type="entry name" value="UPF0251 PROTEIN TK0562"/>
    <property type="match status" value="1"/>
</dbReference>
<dbReference type="AlphaFoldDB" id="A0A348AEZ9"/>
<dbReference type="Proteomes" id="UP000276437">
    <property type="component" value="Chromosome"/>
</dbReference>
<dbReference type="KEGG" id="mana:MAMMFC1_00280"/>
<evidence type="ECO:0000313" key="3">
    <source>
        <dbReference type="EMBL" id="BBB89647.1"/>
    </source>
</evidence>
<evidence type="ECO:0000256" key="1">
    <source>
        <dbReference type="ARBA" id="ARBA00009350"/>
    </source>
</evidence>
<gene>
    <name evidence="3" type="ORF">MAMMFC1_00280</name>
</gene>
<sequence>MSRPFKEKTVRLLPPISDFKPAGIPMRQMETVILTIDEMEAIRLADVEKLSQAAAAEQMGVSGSTFNRVLMRAHQKVGIALWQGKALRIEGGNFRVSHSCHNKLRHFICQNCGNEWAIPYGNGQRGSDLICPLCSSADVMRKE</sequence>
<dbReference type="InterPro" id="IPR002852">
    <property type="entry name" value="UPF0251"/>
</dbReference>
<comment type="similarity">
    <text evidence="1 2">Belongs to the UPF0251 family.</text>
</comment>
<evidence type="ECO:0000313" key="4">
    <source>
        <dbReference type="Proteomes" id="UP000276437"/>
    </source>
</evidence>
<organism evidence="3 4">
    <name type="scientific">Methylomusa anaerophila</name>
    <dbReference type="NCBI Taxonomy" id="1930071"/>
    <lineage>
        <taxon>Bacteria</taxon>
        <taxon>Bacillati</taxon>
        <taxon>Bacillota</taxon>
        <taxon>Negativicutes</taxon>
        <taxon>Selenomonadales</taxon>
        <taxon>Sporomusaceae</taxon>
        <taxon>Methylomusa</taxon>
    </lineage>
</organism>
<protein>
    <recommendedName>
        <fullName evidence="2">UPF0251 protein MAMMFC1_00280</fullName>
    </recommendedName>
</protein>
<keyword evidence="4" id="KW-1185">Reference proteome</keyword>
<dbReference type="PANTHER" id="PTHR37478">
    <property type="match status" value="1"/>
</dbReference>
<accession>A0A348AEZ9</accession>
<dbReference type="OrthoDB" id="280278at2"/>
<evidence type="ECO:0000256" key="2">
    <source>
        <dbReference type="HAMAP-Rule" id="MF_00674"/>
    </source>
</evidence>
<proteinExistence type="inferred from homology"/>